<feature type="region of interest" description="Disordered" evidence="1">
    <location>
        <begin position="229"/>
        <end position="259"/>
    </location>
</feature>
<evidence type="ECO:0008006" key="4">
    <source>
        <dbReference type="Google" id="ProtNLM"/>
    </source>
</evidence>
<dbReference type="PANTHER" id="PTHR47481">
    <property type="match status" value="1"/>
</dbReference>
<comment type="caution">
    <text evidence="2">The sequence shown here is derived from an EMBL/GenBank/DDBJ whole genome shotgun (WGS) entry which is preliminary data.</text>
</comment>
<dbReference type="Pfam" id="PF14223">
    <property type="entry name" value="Retrotran_gag_2"/>
    <property type="match status" value="1"/>
</dbReference>
<evidence type="ECO:0000256" key="1">
    <source>
        <dbReference type="SAM" id="MobiDB-lite"/>
    </source>
</evidence>
<keyword evidence="3" id="KW-1185">Reference proteome</keyword>
<reference evidence="2 3" key="1">
    <citation type="journal article" date="2021" name="Comput. Struct. Biotechnol. J.">
        <title>De novo genome assembly of the potent medicinal plant Rehmannia glutinosa using nanopore technology.</title>
        <authorList>
            <person name="Ma L."/>
            <person name="Dong C."/>
            <person name="Song C."/>
            <person name="Wang X."/>
            <person name="Zheng X."/>
            <person name="Niu Y."/>
            <person name="Chen S."/>
            <person name="Feng W."/>
        </authorList>
    </citation>
    <scope>NUCLEOTIDE SEQUENCE [LARGE SCALE GENOMIC DNA]</scope>
    <source>
        <strain evidence="2">DH-2019</strain>
    </source>
</reference>
<accession>A0ABR0U133</accession>
<proteinExistence type="predicted"/>
<evidence type="ECO:0000313" key="3">
    <source>
        <dbReference type="Proteomes" id="UP001318860"/>
    </source>
</evidence>
<protein>
    <recommendedName>
        <fullName evidence="4">Retrotransposon Copia-like N-terminal domain-containing protein</fullName>
    </recommendedName>
</protein>
<evidence type="ECO:0000313" key="2">
    <source>
        <dbReference type="EMBL" id="KAK6116197.1"/>
    </source>
</evidence>
<organism evidence="2 3">
    <name type="scientific">Rehmannia glutinosa</name>
    <name type="common">Chinese foxglove</name>
    <dbReference type="NCBI Taxonomy" id="99300"/>
    <lineage>
        <taxon>Eukaryota</taxon>
        <taxon>Viridiplantae</taxon>
        <taxon>Streptophyta</taxon>
        <taxon>Embryophyta</taxon>
        <taxon>Tracheophyta</taxon>
        <taxon>Spermatophyta</taxon>
        <taxon>Magnoliopsida</taxon>
        <taxon>eudicotyledons</taxon>
        <taxon>Gunneridae</taxon>
        <taxon>Pentapetalae</taxon>
        <taxon>asterids</taxon>
        <taxon>lamiids</taxon>
        <taxon>Lamiales</taxon>
        <taxon>Orobanchaceae</taxon>
        <taxon>Rehmannieae</taxon>
        <taxon>Rehmannia</taxon>
    </lineage>
</organism>
<sequence>MDPGTNAGNNPAGIQVVQSQGQLLTVKLSENNFLVWRQQVLAAVRGYGLEGYLDGTLPPPERVSVNGDNQKIINPEFLAWTRQDQLIMSWILSSLSERILVSIVGLESSKTVWEALDISFASQNGAKIMQYKLQLQTLKKGTLSMRDYLNKIKSVCDLLASAGHGIDEPDQVLHALSGLGPEYNPIIVSITSRVERCSLREAHAILLSYENRLEVSDNMSSSENFSVNLTTQSPSPGFGRGAPQNFRGRNTNQFQGYRGMGVGRNGNYRGRVGRFGNGPQCQICHYMGHMADKCFSENQS</sequence>
<dbReference type="Proteomes" id="UP001318860">
    <property type="component" value="Unassembled WGS sequence"/>
</dbReference>
<name>A0ABR0U133_REHGL</name>
<dbReference type="EMBL" id="JABTTQ020003503">
    <property type="protein sequence ID" value="KAK6116197.1"/>
    <property type="molecule type" value="Genomic_DNA"/>
</dbReference>
<dbReference type="PANTHER" id="PTHR47481:SF31">
    <property type="entry name" value="OS01G0873500 PROTEIN"/>
    <property type="match status" value="1"/>
</dbReference>
<gene>
    <name evidence="2" type="ORF">DH2020_050053</name>
</gene>